<evidence type="ECO:0008006" key="5">
    <source>
        <dbReference type="Google" id="ProtNLM"/>
    </source>
</evidence>
<gene>
    <name evidence="3" type="ORF">BASA50_001510</name>
</gene>
<evidence type="ECO:0000313" key="4">
    <source>
        <dbReference type="Proteomes" id="UP001648503"/>
    </source>
</evidence>
<evidence type="ECO:0000313" key="3">
    <source>
        <dbReference type="EMBL" id="KAH6601562.1"/>
    </source>
</evidence>
<dbReference type="EMBL" id="JAFCIX010000003">
    <property type="protein sequence ID" value="KAH6601562.1"/>
    <property type="molecule type" value="Genomic_DNA"/>
</dbReference>
<feature type="region of interest" description="Disordered" evidence="1">
    <location>
        <begin position="282"/>
        <end position="314"/>
    </location>
</feature>
<feature type="signal peptide" evidence="2">
    <location>
        <begin position="1"/>
        <end position="20"/>
    </location>
</feature>
<evidence type="ECO:0000256" key="2">
    <source>
        <dbReference type="SAM" id="SignalP"/>
    </source>
</evidence>
<organism evidence="3 4">
    <name type="scientific">Batrachochytrium salamandrivorans</name>
    <dbReference type="NCBI Taxonomy" id="1357716"/>
    <lineage>
        <taxon>Eukaryota</taxon>
        <taxon>Fungi</taxon>
        <taxon>Fungi incertae sedis</taxon>
        <taxon>Chytridiomycota</taxon>
        <taxon>Chytridiomycota incertae sedis</taxon>
        <taxon>Chytridiomycetes</taxon>
        <taxon>Rhizophydiales</taxon>
        <taxon>Rhizophydiales incertae sedis</taxon>
        <taxon>Batrachochytrium</taxon>
    </lineage>
</organism>
<name>A0ABQ8FRR4_9FUNG</name>
<keyword evidence="4" id="KW-1185">Reference proteome</keyword>
<comment type="caution">
    <text evidence="3">The sequence shown here is derived from an EMBL/GenBank/DDBJ whole genome shotgun (WGS) entry which is preliminary data.</text>
</comment>
<evidence type="ECO:0000256" key="1">
    <source>
        <dbReference type="SAM" id="MobiDB-lite"/>
    </source>
</evidence>
<dbReference type="Proteomes" id="UP001648503">
    <property type="component" value="Unassembled WGS sequence"/>
</dbReference>
<feature type="chain" id="PRO_5045437044" description="VWFD domain-containing protein" evidence="2">
    <location>
        <begin position="21"/>
        <end position="414"/>
    </location>
</feature>
<protein>
    <recommendedName>
        <fullName evidence="5">VWFD domain-containing protein</fullName>
    </recommendedName>
</protein>
<reference evidence="3 4" key="1">
    <citation type="submission" date="2021-02" db="EMBL/GenBank/DDBJ databases">
        <title>Variation within the Batrachochytrium salamandrivorans European outbreak.</title>
        <authorList>
            <person name="Kelly M."/>
            <person name="Pasmans F."/>
            <person name="Shea T.P."/>
            <person name="Munoz J.F."/>
            <person name="Carranza S."/>
            <person name="Cuomo C.A."/>
            <person name="Martel A."/>
        </authorList>
    </citation>
    <scope>NUCLEOTIDE SEQUENCE [LARGE SCALE GENOMIC DNA]</scope>
    <source>
        <strain evidence="3 4">AMFP18/2</strain>
    </source>
</reference>
<keyword evidence="2" id="KW-0732">Signal</keyword>
<feature type="compositionally biased region" description="Pro residues" evidence="1">
    <location>
        <begin position="389"/>
        <end position="398"/>
    </location>
</feature>
<feature type="compositionally biased region" description="Basic and acidic residues" evidence="1">
    <location>
        <begin position="282"/>
        <end position="299"/>
    </location>
</feature>
<accession>A0ABQ8FRR4</accession>
<sequence length="414" mass="44373">MLSRLIITFLCAAAIGSVSGAFLTFGTDQLIVRDIEGTIDFSASLNSKPTEEVTVHFQHPFMSMSDCRMIFRPENWDVPQYITVISAPLFVGSSNPPEELPVISKILAKAVTVGSLSAELSSTDTLDVIRKDVYPRFCSVGRSIFYTFDGLQFFLGKPGWYQMLHTDDINIQILRGECVSELQCIKTVLVRYGSSVMSMNVNGPVKDVSEYSVTKVTSRTNGLQYTPGPKAGVHTITFSYGSVLTIEVVKNNGIVSLSVDLALVGGYPLSCGLCNKPRLHSPDNRLIDSDENSPPKHVDPVPSPPTTTTTTTTTTTAAAAATTAATTTSSSTTMDFSTYVSSFTVDLSESTLSPTITYVVSSTTITTSPSTTSTTFPYPPSASPLGGYVPPPSPPSPQPDVVGEIQRCSKPARI</sequence>
<feature type="compositionally biased region" description="Low complexity" evidence="1">
    <location>
        <begin position="364"/>
        <end position="376"/>
    </location>
</feature>
<feature type="region of interest" description="Disordered" evidence="1">
    <location>
        <begin position="364"/>
        <end position="414"/>
    </location>
</feature>
<proteinExistence type="predicted"/>